<keyword evidence="15" id="KW-0282">Flagellum</keyword>
<evidence type="ECO:0000256" key="8">
    <source>
        <dbReference type="ARBA" id="ARBA00022927"/>
    </source>
</evidence>
<evidence type="ECO:0000256" key="6">
    <source>
        <dbReference type="ARBA" id="ARBA00022692"/>
    </source>
</evidence>
<evidence type="ECO:0000256" key="9">
    <source>
        <dbReference type="ARBA" id="ARBA00022989"/>
    </source>
</evidence>
<dbReference type="GO" id="GO:0009306">
    <property type="term" value="P:protein secretion"/>
    <property type="evidence" value="ECO:0007669"/>
    <property type="project" value="InterPro"/>
</dbReference>
<keyword evidence="5 13" id="KW-1003">Cell membrane</keyword>
<dbReference type="Proteomes" id="UP000599578">
    <property type="component" value="Unassembled WGS sequence"/>
</dbReference>
<dbReference type="Pfam" id="PF01312">
    <property type="entry name" value="Bac_export_2"/>
    <property type="match status" value="1"/>
</dbReference>
<comment type="similarity">
    <text evidence="2 13">Belongs to the type III secretion exporter family.</text>
</comment>
<evidence type="ECO:0000256" key="5">
    <source>
        <dbReference type="ARBA" id="ARBA00022475"/>
    </source>
</evidence>
<keyword evidence="15" id="KW-0966">Cell projection</keyword>
<dbReference type="InterPro" id="IPR006135">
    <property type="entry name" value="T3SS_substrate_exporter"/>
</dbReference>
<gene>
    <name evidence="13 15" type="primary">flhB</name>
    <name evidence="15" type="ORF">GCM10011348_32590</name>
</gene>
<keyword evidence="16" id="KW-1185">Reference proteome</keyword>
<evidence type="ECO:0000256" key="12">
    <source>
        <dbReference type="ARBA" id="ARBA00025078"/>
    </source>
</evidence>
<feature type="transmembrane region" description="Helical" evidence="13">
    <location>
        <begin position="96"/>
        <end position="117"/>
    </location>
</feature>
<evidence type="ECO:0000313" key="16">
    <source>
        <dbReference type="Proteomes" id="UP000599578"/>
    </source>
</evidence>
<dbReference type="GO" id="GO:0005886">
    <property type="term" value="C:plasma membrane"/>
    <property type="evidence" value="ECO:0007669"/>
    <property type="project" value="UniProtKB-SubCell"/>
</dbReference>
<dbReference type="NCBIfam" id="TIGR00328">
    <property type="entry name" value="flhB"/>
    <property type="match status" value="1"/>
</dbReference>
<dbReference type="EMBL" id="BMLT01000008">
    <property type="protein sequence ID" value="GGO85016.1"/>
    <property type="molecule type" value="Genomic_DNA"/>
</dbReference>
<keyword evidence="15" id="KW-0969">Cilium</keyword>
<evidence type="ECO:0000256" key="1">
    <source>
        <dbReference type="ARBA" id="ARBA00004651"/>
    </source>
</evidence>
<evidence type="ECO:0000256" key="11">
    <source>
        <dbReference type="ARBA" id="ARBA00023225"/>
    </source>
</evidence>
<dbReference type="SUPFAM" id="SSF160544">
    <property type="entry name" value="EscU C-terminal domain-like"/>
    <property type="match status" value="1"/>
</dbReference>
<keyword evidence="10 13" id="KW-0472">Membrane</keyword>
<keyword evidence="11 13" id="KW-1006">Bacterial flagellum protein export</keyword>
<feature type="transmembrane region" description="Helical" evidence="13">
    <location>
        <begin position="187"/>
        <end position="211"/>
    </location>
</feature>
<protein>
    <recommendedName>
        <fullName evidence="3 13">Flagellar biosynthetic protein FlhB</fullName>
    </recommendedName>
</protein>
<evidence type="ECO:0000256" key="7">
    <source>
        <dbReference type="ARBA" id="ARBA00022795"/>
    </source>
</evidence>
<comment type="caution">
    <text evidence="15">The sequence shown here is derived from an EMBL/GenBank/DDBJ whole genome shotgun (WGS) entry which is preliminary data.</text>
</comment>
<accession>A0A917ZKI9</accession>
<feature type="transmembrane region" description="Helical" evidence="13">
    <location>
        <begin position="33"/>
        <end position="50"/>
    </location>
</feature>
<organism evidence="15 16">
    <name type="scientific">Marinobacterium nitratireducens</name>
    <dbReference type="NCBI Taxonomy" id="518897"/>
    <lineage>
        <taxon>Bacteria</taxon>
        <taxon>Pseudomonadati</taxon>
        <taxon>Pseudomonadota</taxon>
        <taxon>Gammaproteobacteria</taxon>
        <taxon>Oceanospirillales</taxon>
        <taxon>Oceanospirillaceae</taxon>
        <taxon>Marinobacterium</taxon>
    </lineage>
</organism>
<evidence type="ECO:0000256" key="10">
    <source>
        <dbReference type="ARBA" id="ARBA00023136"/>
    </source>
</evidence>
<keyword evidence="8 13" id="KW-0653">Protein transport</keyword>
<evidence type="ECO:0000256" key="14">
    <source>
        <dbReference type="SAM" id="MobiDB-lite"/>
    </source>
</evidence>
<comment type="subcellular location">
    <subcellularLocation>
        <location evidence="1">Cell membrane</location>
        <topology evidence="1">Multi-pass membrane protein</topology>
    </subcellularLocation>
</comment>
<dbReference type="Gene3D" id="3.40.1690.10">
    <property type="entry name" value="secretion proteins EscU"/>
    <property type="match status" value="1"/>
</dbReference>
<evidence type="ECO:0000256" key="3">
    <source>
        <dbReference type="ARBA" id="ARBA00021622"/>
    </source>
</evidence>
<dbReference type="PRINTS" id="PR00950">
    <property type="entry name" value="TYPE3IMSPROT"/>
</dbReference>
<dbReference type="RefSeq" id="WP_188861660.1">
    <property type="nucleotide sequence ID" value="NZ_BMLT01000008.1"/>
</dbReference>
<feature type="region of interest" description="Disordered" evidence="14">
    <location>
        <begin position="1"/>
        <end position="27"/>
    </location>
</feature>
<dbReference type="PANTHER" id="PTHR30531:SF12">
    <property type="entry name" value="FLAGELLAR BIOSYNTHETIC PROTEIN FLHB"/>
    <property type="match status" value="1"/>
</dbReference>
<evidence type="ECO:0000313" key="15">
    <source>
        <dbReference type="EMBL" id="GGO85016.1"/>
    </source>
</evidence>
<dbReference type="InterPro" id="IPR029025">
    <property type="entry name" value="T3SS_substrate_exporter_C"/>
</dbReference>
<dbReference type="InterPro" id="IPR006136">
    <property type="entry name" value="FlhB"/>
</dbReference>
<feature type="transmembrane region" description="Helical" evidence="13">
    <location>
        <begin position="146"/>
        <end position="167"/>
    </location>
</feature>
<proteinExistence type="inferred from homology"/>
<dbReference type="Gene3D" id="6.10.250.2080">
    <property type="match status" value="1"/>
</dbReference>
<keyword evidence="9 13" id="KW-1133">Transmembrane helix</keyword>
<comment type="function">
    <text evidence="12 13">Required for formation of the rod structure in the basal body of the flagellar apparatus. Together with FliI and FliH, may constitute the export apparatus of flagellin.</text>
</comment>
<keyword evidence="6 13" id="KW-0812">Transmembrane</keyword>
<evidence type="ECO:0000256" key="13">
    <source>
        <dbReference type="RuleBase" id="RU364091"/>
    </source>
</evidence>
<dbReference type="AlphaFoldDB" id="A0A917ZKI9"/>
<sequence length="380" mass="41768">MADESGQEKTEDPTPKRLREAREKGDVPRSRELGAAVLLLAAAASALLFGETAARLMADMMVGNFRLERDALFDPAMMFAHLGRSLFDALLGMTGFFLLVLLAAVIGPIALGGWNFSGQALQPKGSRINPLSGLKRMFSLKALVELVKALAKFLLVGAGAVLVLGLIQQQLLALGASDVLLAMRDAVHIVSWSFLVISATLILIAVIDVPFQLYDYSKKLKMTLQEVKDELKNTEGKPEVKGRIRQLQREIAQRQMMTRVPEADVVITNPTHYAVALKYDPESGRAPVVLAKGADFVALKIRELAIEHEVPLLSAPPLARALYRHTELEEEIPAGLFKAVAQVLAYVYQLREARRRAGDAQPLRDQDLDIPDDLRFDGEE</sequence>
<reference evidence="15 16" key="1">
    <citation type="journal article" date="2014" name="Int. J. Syst. Evol. Microbiol.">
        <title>Complete genome sequence of Corynebacterium casei LMG S-19264T (=DSM 44701T), isolated from a smear-ripened cheese.</title>
        <authorList>
            <consortium name="US DOE Joint Genome Institute (JGI-PGF)"/>
            <person name="Walter F."/>
            <person name="Albersmeier A."/>
            <person name="Kalinowski J."/>
            <person name="Ruckert C."/>
        </authorList>
    </citation>
    <scope>NUCLEOTIDE SEQUENCE [LARGE SCALE GENOMIC DNA]</scope>
    <source>
        <strain evidence="15 16">CGMCC 1.7286</strain>
    </source>
</reference>
<evidence type="ECO:0000256" key="4">
    <source>
        <dbReference type="ARBA" id="ARBA00022448"/>
    </source>
</evidence>
<feature type="region of interest" description="Disordered" evidence="14">
    <location>
        <begin position="358"/>
        <end position="380"/>
    </location>
</feature>
<dbReference type="PANTHER" id="PTHR30531">
    <property type="entry name" value="FLAGELLAR BIOSYNTHETIC PROTEIN FLHB"/>
    <property type="match status" value="1"/>
</dbReference>
<name>A0A917ZKI9_9GAMM</name>
<keyword evidence="7 13" id="KW-1005">Bacterial flagellum biogenesis</keyword>
<keyword evidence="4 13" id="KW-0813">Transport</keyword>
<dbReference type="FunFam" id="3.40.1690.10:FF:000001">
    <property type="entry name" value="Flagellar biosynthetic protein FlhB"/>
    <property type="match status" value="1"/>
</dbReference>
<evidence type="ECO:0000256" key="2">
    <source>
        <dbReference type="ARBA" id="ARBA00010690"/>
    </source>
</evidence>
<dbReference type="GO" id="GO:0044780">
    <property type="term" value="P:bacterial-type flagellum assembly"/>
    <property type="evidence" value="ECO:0007669"/>
    <property type="project" value="InterPro"/>
</dbReference>